<sequence>WNSSSFPSHSSVYFIGEPVGLCEWQGGNTLCIRKWRRRRGVGVRASGRIRAKSTQRWMKFVGIFIIFGVRSIPPSALFGLDNSSEDGLITHVFLHDRIRPGPCRSPYITQIWVSHQEEVPEDVIRVRTGQIRHGNVLANREFGAPALEDGSPPLYSDDDESPPEYDVTAFLGSPLYRLHNGMLLDIHHAALQADDFIRYYGDYDDGDIEQAKGPKTGPHFNEQGDLVTDDGNDRPASLQQQFKPRVYVTLADFFQQLQAPLQITPSI</sequence>
<dbReference type="AlphaFoldDB" id="A0A9P7M745"/>
<reference evidence="2 3" key="1">
    <citation type="journal article" date="2020" name="bioRxiv">
        <title>Whole genome comparisons of ergot fungi reveals the divergence and evolution of species within the genus Claviceps are the result of varying mechanisms driving genome evolution and host range expansion.</title>
        <authorList>
            <person name="Wyka S.A."/>
            <person name="Mondo S.J."/>
            <person name="Liu M."/>
            <person name="Dettman J."/>
            <person name="Nalam V."/>
            <person name="Broders K.D."/>
        </authorList>
    </citation>
    <scope>NUCLEOTIDE SEQUENCE [LARGE SCALE GENOMIC DNA]</scope>
    <source>
        <strain evidence="2 3">CCC 1485</strain>
    </source>
</reference>
<evidence type="ECO:0000313" key="3">
    <source>
        <dbReference type="Proteomes" id="UP000706124"/>
    </source>
</evidence>
<accession>A0A9P7M745</accession>
<evidence type="ECO:0000256" key="1">
    <source>
        <dbReference type="SAM" id="MobiDB-lite"/>
    </source>
</evidence>
<dbReference type="Proteomes" id="UP000706124">
    <property type="component" value="Unassembled WGS sequence"/>
</dbReference>
<keyword evidence="3" id="KW-1185">Reference proteome</keyword>
<gene>
    <name evidence="2" type="ORF">E4U60_006103</name>
</gene>
<name>A0A9P7M745_9HYPO</name>
<feature type="non-terminal residue" evidence="2">
    <location>
        <position position="267"/>
    </location>
</feature>
<protein>
    <submittedName>
        <fullName evidence="2">Uncharacterized protein</fullName>
    </submittedName>
</protein>
<feature type="region of interest" description="Disordered" evidence="1">
    <location>
        <begin position="143"/>
        <end position="162"/>
    </location>
</feature>
<organism evidence="2 3">
    <name type="scientific">Claviceps pazoutovae</name>
    <dbReference type="NCBI Taxonomy" id="1649127"/>
    <lineage>
        <taxon>Eukaryota</taxon>
        <taxon>Fungi</taxon>
        <taxon>Dikarya</taxon>
        <taxon>Ascomycota</taxon>
        <taxon>Pezizomycotina</taxon>
        <taxon>Sordariomycetes</taxon>
        <taxon>Hypocreomycetidae</taxon>
        <taxon>Hypocreales</taxon>
        <taxon>Clavicipitaceae</taxon>
        <taxon>Claviceps</taxon>
    </lineage>
</organism>
<proteinExistence type="predicted"/>
<dbReference type="EMBL" id="SRPO01000574">
    <property type="protein sequence ID" value="KAG5931421.1"/>
    <property type="molecule type" value="Genomic_DNA"/>
</dbReference>
<comment type="caution">
    <text evidence="2">The sequence shown here is derived from an EMBL/GenBank/DDBJ whole genome shotgun (WGS) entry which is preliminary data.</text>
</comment>
<evidence type="ECO:0000313" key="2">
    <source>
        <dbReference type="EMBL" id="KAG5931421.1"/>
    </source>
</evidence>
<dbReference type="OrthoDB" id="4955452at2759"/>
<feature type="region of interest" description="Disordered" evidence="1">
    <location>
        <begin position="209"/>
        <end position="234"/>
    </location>
</feature>